<proteinExistence type="predicted"/>
<evidence type="ECO:0000256" key="1">
    <source>
        <dbReference type="SAM" id="MobiDB-lite"/>
    </source>
</evidence>
<comment type="caution">
    <text evidence="2">The sequence shown here is derived from an EMBL/GenBank/DDBJ whole genome shotgun (WGS) entry which is preliminary data.</text>
</comment>
<organism evidence="2 3">
    <name type="scientific">Aspergillus oryzae var. brunneus</name>
    <dbReference type="NCBI Taxonomy" id="332754"/>
    <lineage>
        <taxon>Eukaryota</taxon>
        <taxon>Fungi</taxon>
        <taxon>Dikarya</taxon>
        <taxon>Ascomycota</taxon>
        <taxon>Pezizomycotina</taxon>
        <taxon>Eurotiomycetes</taxon>
        <taxon>Eurotiomycetidae</taxon>
        <taxon>Eurotiales</taxon>
        <taxon>Aspergillaceae</taxon>
        <taxon>Aspergillus</taxon>
        <taxon>Aspergillus subgen. Circumdati</taxon>
    </lineage>
</organism>
<gene>
    <name evidence="2" type="ORF">Aory05_000831700</name>
</gene>
<accession>A0ABQ6KZK9</accession>
<evidence type="ECO:0000313" key="3">
    <source>
        <dbReference type="Proteomes" id="UP001165189"/>
    </source>
</evidence>
<reference evidence="2" key="1">
    <citation type="submission" date="2023-04" db="EMBL/GenBank/DDBJ databases">
        <title>Aspergillus oryzae var. brunneus NBRC 4377.</title>
        <authorList>
            <person name="Ichikawa N."/>
            <person name="Sato H."/>
            <person name="Tonouchi N."/>
        </authorList>
    </citation>
    <scope>NUCLEOTIDE SEQUENCE</scope>
    <source>
        <strain evidence="2">NBRC 4377</strain>
    </source>
</reference>
<name>A0ABQ6KZK9_ASPOZ</name>
<sequence length="69" mass="7931">MVQTEESQYELSPKGYSAVFGSNHNASTSRRDRDLLYAQREWFQLVERGEPSVRGMMTVQSILHGKPDK</sequence>
<dbReference type="EMBL" id="BSYB01000036">
    <property type="protein sequence ID" value="GMG49747.1"/>
    <property type="molecule type" value="Genomic_DNA"/>
</dbReference>
<keyword evidence="3" id="KW-1185">Reference proteome</keyword>
<evidence type="ECO:0000313" key="2">
    <source>
        <dbReference type="EMBL" id="GMG49747.1"/>
    </source>
</evidence>
<dbReference type="Proteomes" id="UP001165189">
    <property type="component" value="Unassembled WGS sequence"/>
</dbReference>
<feature type="region of interest" description="Disordered" evidence="1">
    <location>
        <begin position="1"/>
        <end position="31"/>
    </location>
</feature>
<protein>
    <submittedName>
        <fullName evidence="2">Unnamed protein product</fullName>
    </submittedName>
</protein>
<feature type="compositionally biased region" description="Polar residues" evidence="1">
    <location>
        <begin position="1"/>
        <end position="10"/>
    </location>
</feature>